<dbReference type="EMBL" id="AAHRBT010000039">
    <property type="protein sequence ID" value="EBZ4208262.1"/>
    <property type="molecule type" value="Genomic_DNA"/>
</dbReference>
<evidence type="ECO:0000313" key="3">
    <source>
        <dbReference type="EMBL" id="EDA8246798.1"/>
    </source>
</evidence>
<sequence>MTYLDLTTEIEMFIKNILSDTTYTVEQRLGFAYGSYLTWHALIKGTFKPEDDRKLWLLTQPDTKPDL</sequence>
<evidence type="ECO:0000313" key="1">
    <source>
        <dbReference type="EMBL" id="EBW5674103.1"/>
    </source>
</evidence>
<evidence type="ECO:0000313" key="2">
    <source>
        <dbReference type="EMBL" id="EBZ4208262.1"/>
    </source>
</evidence>
<gene>
    <name evidence="3" type="ORF">A4I94_20630</name>
    <name evidence="1" type="ORF">DPY77_23565</name>
    <name evidence="2" type="ORF">EBC19_23335</name>
</gene>
<dbReference type="EMBL" id="AALLJB010000059">
    <property type="protein sequence ID" value="EDA8246798.1"/>
    <property type="molecule type" value="Genomic_DNA"/>
</dbReference>
<dbReference type="AlphaFoldDB" id="A0A5J1STR3"/>
<reference evidence="3" key="1">
    <citation type="submission" date="2018-07" db="EMBL/GenBank/DDBJ databases">
        <authorList>
            <person name="Ashton P.M."/>
            <person name="Dallman T."/>
            <person name="Nair S."/>
            <person name="De Pinna E."/>
            <person name="Peters T."/>
            <person name="Grant K."/>
        </authorList>
    </citation>
    <scope>NUCLEOTIDE SEQUENCE</scope>
    <source>
        <strain evidence="3">186598</strain>
        <strain evidence="1">196404</strain>
        <strain evidence="2">623457</strain>
    </source>
</reference>
<protein>
    <submittedName>
        <fullName evidence="3">Uncharacterized protein</fullName>
    </submittedName>
</protein>
<proteinExistence type="predicted"/>
<name>A0A5J1STR3_SALET</name>
<accession>A0A5J1STR3</accession>
<dbReference type="RefSeq" id="WP_000221620.1">
    <property type="nucleotide sequence ID" value="NZ_CP082930.1"/>
</dbReference>
<comment type="caution">
    <text evidence="3">The sequence shown here is derived from an EMBL/GenBank/DDBJ whole genome shotgun (WGS) entry which is preliminary data.</text>
</comment>
<dbReference type="EMBL" id="AAHISR010000041">
    <property type="protein sequence ID" value="EBW5674103.1"/>
    <property type="molecule type" value="Genomic_DNA"/>
</dbReference>
<organism evidence="3">
    <name type="scientific">Salmonella enterica subsp. enterica serovar London</name>
    <dbReference type="NCBI Taxonomy" id="149390"/>
    <lineage>
        <taxon>Bacteria</taxon>
        <taxon>Pseudomonadati</taxon>
        <taxon>Pseudomonadota</taxon>
        <taxon>Gammaproteobacteria</taxon>
        <taxon>Enterobacterales</taxon>
        <taxon>Enterobacteriaceae</taxon>
        <taxon>Salmonella</taxon>
    </lineage>
</organism>